<evidence type="ECO:0000256" key="1">
    <source>
        <dbReference type="SAM" id="MobiDB-lite"/>
    </source>
</evidence>
<gene>
    <name evidence="2" type="ORF">BINO364_LOCUS11891</name>
</gene>
<evidence type="ECO:0000313" key="2">
    <source>
        <dbReference type="EMBL" id="CAH0726431.1"/>
    </source>
</evidence>
<proteinExistence type="predicted"/>
<keyword evidence="3" id="KW-1185">Reference proteome</keyword>
<accession>A0A8J9YG25</accession>
<dbReference type="AlphaFoldDB" id="A0A8J9YG25"/>
<feature type="region of interest" description="Disordered" evidence="1">
    <location>
        <begin position="49"/>
        <end position="76"/>
    </location>
</feature>
<reference evidence="2" key="1">
    <citation type="submission" date="2021-12" db="EMBL/GenBank/DDBJ databases">
        <authorList>
            <person name="Martin H S."/>
        </authorList>
    </citation>
    <scope>NUCLEOTIDE SEQUENCE</scope>
</reference>
<name>A0A8J9YG25_9NEOP</name>
<evidence type="ECO:0000313" key="3">
    <source>
        <dbReference type="Proteomes" id="UP000838878"/>
    </source>
</evidence>
<organism evidence="2 3">
    <name type="scientific">Brenthis ino</name>
    <name type="common">lesser marbled fritillary</name>
    <dbReference type="NCBI Taxonomy" id="405034"/>
    <lineage>
        <taxon>Eukaryota</taxon>
        <taxon>Metazoa</taxon>
        <taxon>Ecdysozoa</taxon>
        <taxon>Arthropoda</taxon>
        <taxon>Hexapoda</taxon>
        <taxon>Insecta</taxon>
        <taxon>Pterygota</taxon>
        <taxon>Neoptera</taxon>
        <taxon>Endopterygota</taxon>
        <taxon>Lepidoptera</taxon>
        <taxon>Glossata</taxon>
        <taxon>Ditrysia</taxon>
        <taxon>Papilionoidea</taxon>
        <taxon>Nymphalidae</taxon>
        <taxon>Heliconiinae</taxon>
        <taxon>Argynnini</taxon>
        <taxon>Brenthis</taxon>
    </lineage>
</organism>
<dbReference type="Proteomes" id="UP000838878">
    <property type="component" value="Chromosome 6"/>
</dbReference>
<protein>
    <submittedName>
        <fullName evidence="2">Uncharacterized protein</fullName>
    </submittedName>
</protein>
<sequence>MDLTTRRCEDGGELVNGGECIRDIRDVNGQSSDVTGVIEVSRKTSSFSIRNLVGGGDDRPADGNANPSEEEDRERS</sequence>
<dbReference type="EMBL" id="OV170226">
    <property type="protein sequence ID" value="CAH0726431.1"/>
    <property type="molecule type" value="Genomic_DNA"/>
</dbReference>
<dbReference type="OrthoDB" id="7429400at2759"/>
<feature type="non-terminal residue" evidence="2">
    <location>
        <position position="76"/>
    </location>
</feature>